<evidence type="ECO:0000313" key="3">
    <source>
        <dbReference type="Proteomes" id="UP000290189"/>
    </source>
</evidence>
<evidence type="ECO:0000256" key="1">
    <source>
        <dbReference type="SAM" id="MobiDB-lite"/>
    </source>
</evidence>
<keyword evidence="2" id="KW-0496">Mitochondrion</keyword>
<sequence>MVGSGHREDPPPKRSQSLLGRWTNKLMRQASAGRSSLAVPSTADECPILVHSVLRKKSSRSLLKTWSTRSVSLRGSDSGRILDLELSHPSADGDTSPTRIDITQIASCKRVDDHEIVLSVDASTGTGQYDLWLRSEDAQEIDTWMQHFDRHFSPTLSAVNAALESPSRLARPVSLVPGDDKHSDDEDDDDDDDVVRKKIEALPDPVKFASKHEPKATLLTKRAIQRLPVTEPRRPPATIVVPIQTLSPLKLEILHEYRQAIESPISTRSVGDLEARLRVFLQNKQKIDAVLKELHARNDAQVLSALGEPSTPLSLIQIDTVKVVKSAFASATGPGGSHAIAVWLLLSAALQGPATADEVTSMMVRDIPANVLSSTGVCGRVLEEIGLGGRGRAWHFVFHVLGSSRNARAVLDLLRKVLDTLMAKNSVLNELRDQDGWREWVPAAVVSIGRRTHLTTVQEMTRLALLILSTLSAEALFADGNVQLGVIIRHLHSPWFANAFLETLIGQLQSQVHRFPSDRDHALWERLLDIVRFIVNTAFTLHCEPNPMTLSDIDYDGGPVDAVPVLVDTAAFLQRVGITAKRHVEQDVINDPVQALEAKADFIHSAITFLNGVTARYAALPYADIRRLCNKFISGQSAVRQRNASILELNRVAIPAPI</sequence>
<dbReference type="AlphaFoldDB" id="A0A3P3XZM0"/>
<name>A0A3P3XZM0_PLABS</name>
<dbReference type="Proteomes" id="UP000290189">
    <property type="component" value="Unassembled WGS sequence"/>
</dbReference>
<geneLocation type="mitochondrion" evidence="2"/>
<evidence type="ECO:0000313" key="2">
    <source>
        <dbReference type="EMBL" id="SPQ93391.1"/>
    </source>
</evidence>
<reference evidence="2 3" key="1">
    <citation type="submission" date="2018-03" db="EMBL/GenBank/DDBJ databases">
        <authorList>
            <person name="Fogelqvist J."/>
        </authorList>
    </citation>
    <scope>NUCLEOTIDE SEQUENCE [LARGE SCALE GENOMIC DNA]</scope>
</reference>
<evidence type="ECO:0008006" key="4">
    <source>
        <dbReference type="Google" id="ProtNLM"/>
    </source>
</evidence>
<dbReference type="EMBL" id="OVEO01000001">
    <property type="protein sequence ID" value="SPQ93391.1"/>
    <property type="molecule type" value="Genomic_DNA"/>
</dbReference>
<feature type="region of interest" description="Disordered" evidence="1">
    <location>
        <begin position="170"/>
        <end position="193"/>
    </location>
</feature>
<accession>A0A3P3XZM0</accession>
<proteinExistence type="predicted"/>
<gene>
    <name evidence="2" type="ORF">PLBR_LOCUS606</name>
</gene>
<organism evidence="2 3">
    <name type="scientific">Plasmodiophora brassicae</name>
    <name type="common">Clubroot disease agent</name>
    <dbReference type="NCBI Taxonomy" id="37360"/>
    <lineage>
        <taxon>Eukaryota</taxon>
        <taxon>Sar</taxon>
        <taxon>Rhizaria</taxon>
        <taxon>Endomyxa</taxon>
        <taxon>Phytomyxea</taxon>
        <taxon>Plasmodiophorida</taxon>
        <taxon>Plasmodiophoridae</taxon>
        <taxon>Plasmodiophora</taxon>
    </lineage>
</organism>
<protein>
    <recommendedName>
        <fullName evidence="4">PH domain-containing protein</fullName>
    </recommendedName>
</protein>